<evidence type="ECO:0000313" key="1">
    <source>
        <dbReference type="Ensembl" id="ENSFALP00000022487.1"/>
    </source>
</evidence>
<dbReference type="Proteomes" id="UP000016665">
    <property type="component" value="Chromosome 1A"/>
</dbReference>
<evidence type="ECO:0000313" key="2">
    <source>
        <dbReference type="Proteomes" id="UP000016665"/>
    </source>
</evidence>
<proteinExistence type="predicted"/>
<dbReference type="Ensembl" id="ENSFALT00000043763.1">
    <property type="protein sequence ID" value="ENSFALP00000022487.1"/>
    <property type="gene ID" value="ENSFALG00000023174.1"/>
</dbReference>
<protein>
    <submittedName>
        <fullName evidence="1">Uncharacterized protein</fullName>
    </submittedName>
</protein>
<reference evidence="1 2" key="1">
    <citation type="journal article" date="2012" name="Nature">
        <title>The genomic landscape of species divergence in Ficedula flycatchers.</title>
        <authorList>
            <person name="Ellegren H."/>
            <person name="Smeds L."/>
            <person name="Burri R."/>
            <person name="Olason P.I."/>
            <person name="Backstrom N."/>
            <person name="Kawakami T."/>
            <person name="Kunstner A."/>
            <person name="Makinen H."/>
            <person name="Nadachowska-Brzyska K."/>
            <person name="Qvarnstrom A."/>
            <person name="Uebbing S."/>
            <person name="Wolf J.B."/>
        </authorList>
    </citation>
    <scope>NUCLEOTIDE SEQUENCE [LARGE SCALE GENOMIC DNA]</scope>
</reference>
<keyword evidence="2" id="KW-1185">Reference proteome</keyword>
<accession>A0A803VID1</accession>
<sequence length="153" mass="17450">MGKLWRVKILLEGIPTPKRQAGVKLKTVHTGLLGRVLLVLLINNLTSSKETKCNKCYHPLYGGDTKESLIRIHTNVNPSCFNHSQISTGKTYWIAKNTATFRQRLLGECPRGEAWFCFEHKSNQEGLMDLIKEKQLKPRTQSTIRPKKFLTST</sequence>
<dbReference type="AlphaFoldDB" id="A0A803VID1"/>
<reference evidence="1" key="3">
    <citation type="submission" date="2025-09" db="UniProtKB">
        <authorList>
            <consortium name="Ensembl"/>
        </authorList>
    </citation>
    <scope>IDENTIFICATION</scope>
</reference>
<organism evidence="1 2">
    <name type="scientific">Ficedula albicollis</name>
    <name type="common">Collared flycatcher</name>
    <name type="synonym">Muscicapa albicollis</name>
    <dbReference type="NCBI Taxonomy" id="59894"/>
    <lineage>
        <taxon>Eukaryota</taxon>
        <taxon>Metazoa</taxon>
        <taxon>Chordata</taxon>
        <taxon>Craniata</taxon>
        <taxon>Vertebrata</taxon>
        <taxon>Euteleostomi</taxon>
        <taxon>Archelosauria</taxon>
        <taxon>Archosauria</taxon>
        <taxon>Dinosauria</taxon>
        <taxon>Saurischia</taxon>
        <taxon>Theropoda</taxon>
        <taxon>Coelurosauria</taxon>
        <taxon>Aves</taxon>
        <taxon>Neognathae</taxon>
        <taxon>Neoaves</taxon>
        <taxon>Telluraves</taxon>
        <taxon>Australaves</taxon>
        <taxon>Passeriformes</taxon>
        <taxon>Muscicapidae</taxon>
        <taxon>Ficedula</taxon>
    </lineage>
</organism>
<dbReference type="GeneTree" id="ENSGT00960000189428"/>
<reference evidence="1" key="2">
    <citation type="submission" date="2025-08" db="UniProtKB">
        <authorList>
            <consortium name="Ensembl"/>
        </authorList>
    </citation>
    <scope>IDENTIFICATION</scope>
</reference>
<name>A0A803VID1_FICAL</name>